<dbReference type="Pfam" id="PF13298">
    <property type="entry name" value="LigD_N"/>
    <property type="match status" value="1"/>
</dbReference>
<proteinExistence type="predicted"/>
<protein>
    <recommendedName>
        <fullName evidence="2">DNA ligase (ATP)</fullName>
        <ecNumber evidence="2">6.5.1.1</ecNumber>
    </recommendedName>
    <alternativeName>
        <fullName evidence="19">NHEJ DNA polymerase</fullName>
    </alternativeName>
</protein>
<keyword evidence="5" id="KW-0548">Nucleotidyltransferase</keyword>
<evidence type="ECO:0000256" key="7">
    <source>
        <dbReference type="ARBA" id="ARBA00022723"/>
    </source>
</evidence>
<dbReference type="Gene3D" id="3.30.470.30">
    <property type="entry name" value="DNA ligase/mRNA capping enzyme"/>
    <property type="match status" value="1"/>
</dbReference>
<dbReference type="Pfam" id="PF21686">
    <property type="entry name" value="LigD_Prim-Pol"/>
    <property type="match status" value="1"/>
</dbReference>
<keyword evidence="11" id="KW-0269">Exonuclease</keyword>
<evidence type="ECO:0000256" key="6">
    <source>
        <dbReference type="ARBA" id="ARBA00022722"/>
    </source>
</evidence>
<keyword evidence="4" id="KW-0808">Transferase</keyword>
<dbReference type="SUPFAM" id="SSF50249">
    <property type="entry name" value="Nucleic acid-binding proteins"/>
    <property type="match status" value="1"/>
</dbReference>
<dbReference type="NCBIfam" id="TIGR02779">
    <property type="entry name" value="NHEJ_ligase_lig"/>
    <property type="match status" value="1"/>
</dbReference>
<dbReference type="Proteomes" id="UP001205906">
    <property type="component" value="Unassembled WGS sequence"/>
</dbReference>
<keyword evidence="24" id="KW-1185">Reference proteome</keyword>
<feature type="region of interest" description="Disordered" evidence="21">
    <location>
        <begin position="1"/>
        <end position="53"/>
    </location>
</feature>
<dbReference type="Pfam" id="PF01068">
    <property type="entry name" value="DNA_ligase_A_M"/>
    <property type="match status" value="1"/>
</dbReference>
<evidence type="ECO:0000259" key="22">
    <source>
        <dbReference type="PROSITE" id="PS50160"/>
    </source>
</evidence>
<comment type="catalytic activity">
    <reaction evidence="20">
        <text>ATP + (deoxyribonucleotide)n-3'-hydroxyl + 5'-phospho-(deoxyribonucleotide)m = (deoxyribonucleotide)n+m + AMP + diphosphate.</text>
        <dbReference type="EC" id="6.5.1.1"/>
    </reaction>
</comment>
<dbReference type="Gene3D" id="3.30.1490.70">
    <property type="match status" value="1"/>
</dbReference>
<evidence type="ECO:0000256" key="16">
    <source>
        <dbReference type="ARBA" id="ARBA00023204"/>
    </source>
</evidence>
<evidence type="ECO:0000313" key="23">
    <source>
        <dbReference type="EMBL" id="MCO6050268.1"/>
    </source>
</evidence>
<evidence type="ECO:0000256" key="14">
    <source>
        <dbReference type="ARBA" id="ARBA00023125"/>
    </source>
</evidence>
<dbReference type="Gene3D" id="2.40.50.140">
    <property type="entry name" value="Nucleic acid-binding proteins"/>
    <property type="match status" value="1"/>
</dbReference>
<evidence type="ECO:0000256" key="4">
    <source>
        <dbReference type="ARBA" id="ARBA00022679"/>
    </source>
</evidence>
<evidence type="ECO:0000256" key="13">
    <source>
        <dbReference type="ARBA" id="ARBA00022932"/>
    </source>
</evidence>
<evidence type="ECO:0000256" key="19">
    <source>
        <dbReference type="ARBA" id="ARBA00029943"/>
    </source>
</evidence>
<evidence type="ECO:0000256" key="21">
    <source>
        <dbReference type="SAM" id="MobiDB-lite"/>
    </source>
</evidence>
<keyword evidence="14" id="KW-0238">DNA-binding</keyword>
<feature type="domain" description="ATP-dependent DNA ligase family profile" evidence="22">
    <location>
        <begin position="349"/>
        <end position="473"/>
    </location>
</feature>
<dbReference type="EC" id="6.5.1.1" evidence="2"/>
<keyword evidence="9" id="KW-0227">DNA damage</keyword>
<evidence type="ECO:0000256" key="9">
    <source>
        <dbReference type="ARBA" id="ARBA00022763"/>
    </source>
</evidence>
<evidence type="ECO:0000256" key="17">
    <source>
        <dbReference type="ARBA" id="ARBA00023211"/>
    </source>
</evidence>
<organism evidence="23 24">
    <name type="scientific">Mesorhizobium liriopis</name>
    <dbReference type="NCBI Taxonomy" id="2953882"/>
    <lineage>
        <taxon>Bacteria</taxon>
        <taxon>Pseudomonadati</taxon>
        <taxon>Pseudomonadota</taxon>
        <taxon>Alphaproteobacteria</taxon>
        <taxon>Hyphomicrobiales</taxon>
        <taxon>Phyllobacteriaceae</taxon>
        <taxon>Mesorhizobium</taxon>
    </lineage>
</organism>
<evidence type="ECO:0000256" key="11">
    <source>
        <dbReference type="ARBA" id="ARBA00022839"/>
    </source>
</evidence>
<dbReference type="Gene3D" id="3.90.920.10">
    <property type="entry name" value="DNA primase, PRIM domain"/>
    <property type="match status" value="1"/>
</dbReference>
<dbReference type="RefSeq" id="WP_252818779.1">
    <property type="nucleotide sequence ID" value="NZ_JAMXQS010000005.1"/>
</dbReference>
<evidence type="ECO:0000256" key="18">
    <source>
        <dbReference type="ARBA" id="ARBA00023268"/>
    </source>
</evidence>
<feature type="region of interest" description="Disordered" evidence="21">
    <location>
        <begin position="556"/>
        <end position="584"/>
    </location>
</feature>
<dbReference type="Pfam" id="PF04679">
    <property type="entry name" value="DNA_ligase_A_C"/>
    <property type="match status" value="1"/>
</dbReference>
<accession>A0ABT1C617</accession>
<dbReference type="NCBIfam" id="TIGR02778">
    <property type="entry name" value="ligD_pol"/>
    <property type="match status" value="1"/>
</dbReference>
<comment type="caution">
    <text evidence="23">The sequence shown here is derived from an EMBL/GenBank/DDBJ whole genome shotgun (WGS) entry which is preliminary data.</text>
</comment>
<evidence type="ECO:0000313" key="24">
    <source>
        <dbReference type="Proteomes" id="UP001205906"/>
    </source>
</evidence>
<keyword evidence="17" id="KW-0464">Manganese</keyword>
<evidence type="ECO:0000256" key="20">
    <source>
        <dbReference type="ARBA" id="ARBA00034003"/>
    </source>
</evidence>
<evidence type="ECO:0000256" key="2">
    <source>
        <dbReference type="ARBA" id="ARBA00012727"/>
    </source>
</evidence>
<keyword evidence="15" id="KW-0233">DNA recombination</keyword>
<name>A0ABT1C617_9HYPH</name>
<gene>
    <name evidence="23" type="primary">ligD</name>
    <name evidence="23" type="ORF">NGM99_10775</name>
</gene>
<dbReference type="PROSITE" id="PS50160">
    <property type="entry name" value="DNA_LIGASE_A3"/>
    <property type="match status" value="1"/>
</dbReference>
<dbReference type="NCBIfam" id="TIGR02777">
    <property type="entry name" value="LigD_PE_dom"/>
    <property type="match status" value="1"/>
</dbReference>
<keyword evidence="18" id="KW-0511">Multifunctional enzyme</keyword>
<feature type="compositionally biased region" description="Basic and acidic residues" evidence="21">
    <location>
        <begin position="556"/>
        <end position="569"/>
    </location>
</feature>
<dbReference type="NCBIfam" id="NF004628">
    <property type="entry name" value="PRK05972.1"/>
    <property type="match status" value="1"/>
</dbReference>
<dbReference type="NCBIfam" id="TIGR02776">
    <property type="entry name" value="NHEJ_ligase_prk"/>
    <property type="match status" value="1"/>
</dbReference>
<dbReference type="GO" id="GO:0003910">
    <property type="term" value="F:DNA ligase (ATP) activity"/>
    <property type="evidence" value="ECO:0007669"/>
    <property type="project" value="UniProtKB-EC"/>
</dbReference>
<keyword evidence="6" id="KW-0540">Nuclease</keyword>
<keyword evidence="16" id="KW-0234">DNA repair</keyword>
<feature type="compositionally biased region" description="Low complexity" evidence="21">
    <location>
        <begin position="15"/>
        <end position="25"/>
    </location>
</feature>
<dbReference type="InterPro" id="IPR014146">
    <property type="entry name" value="LigD_ligase_dom"/>
</dbReference>
<dbReference type="PANTHER" id="PTHR42705">
    <property type="entry name" value="BIFUNCTIONAL NON-HOMOLOGOUS END JOINING PROTEIN LIGD"/>
    <property type="match status" value="1"/>
</dbReference>
<dbReference type="InterPro" id="IPR014145">
    <property type="entry name" value="LigD_pol_dom"/>
</dbReference>
<keyword evidence="3 23" id="KW-0436">Ligase</keyword>
<keyword evidence="10" id="KW-0378">Hydrolase</keyword>
<evidence type="ECO:0000256" key="12">
    <source>
        <dbReference type="ARBA" id="ARBA00022840"/>
    </source>
</evidence>
<keyword evidence="8" id="KW-0547">Nucleotide-binding</keyword>
<keyword evidence="12" id="KW-0067">ATP-binding</keyword>
<dbReference type="SUPFAM" id="SSF56091">
    <property type="entry name" value="DNA ligase/mRNA capping enzyme, catalytic domain"/>
    <property type="match status" value="1"/>
</dbReference>
<dbReference type="InterPro" id="IPR052171">
    <property type="entry name" value="NHEJ_LigD"/>
</dbReference>
<evidence type="ECO:0000256" key="5">
    <source>
        <dbReference type="ARBA" id="ARBA00022695"/>
    </source>
</evidence>
<keyword evidence="7" id="KW-0479">Metal-binding</keyword>
<dbReference type="EMBL" id="JAMXQS010000005">
    <property type="protein sequence ID" value="MCO6050268.1"/>
    <property type="molecule type" value="Genomic_DNA"/>
</dbReference>
<evidence type="ECO:0000256" key="3">
    <source>
        <dbReference type="ARBA" id="ARBA00022598"/>
    </source>
</evidence>
<dbReference type="CDD" id="cd07971">
    <property type="entry name" value="OBF_DNA_ligase_LigD"/>
    <property type="match status" value="1"/>
</dbReference>
<evidence type="ECO:0000256" key="1">
    <source>
        <dbReference type="ARBA" id="ARBA00001936"/>
    </source>
</evidence>
<dbReference type="InterPro" id="IPR012340">
    <property type="entry name" value="NA-bd_OB-fold"/>
</dbReference>
<dbReference type="CDD" id="cd07906">
    <property type="entry name" value="Adenylation_DNA_ligase_LigD_LigC"/>
    <property type="match status" value="1"/>
</dbReference>
<dbReference type="InterPro" id="IPR033651">
    <property type="entry name" value="PaeLigD_Pol-like"/>
</dbReference>
<dbReference type="InterPro" id="IPR014143">
    <property type="entry name" value="NHEJ_ligase_prk"/>
</dbReference>
<dbReference type="PANTHER" id="PTHR42705:SF2">
    <property type="entry name" value="BIFUNCTIONAL NON-HOMOLOGOUS END JOINING PROTEIN LIGD"/>
    <property type="match status" value="1"/>
</dbReference>
<sequence length="882" mass="97451">MARVEHDGGGGGSAGKSARPPASRSKLSAYRAKRNFATSSEPKGRSARRKGNRFVIQRHDARRLHFDLRLELNGVLKSWAVTRGPSLDPKDKRLSIHTEDHPLEYLSFEGVIPKGEYGGGTMIVWDHGTWVPEGDADAGLAKGHLEFTLQGTRLQGRWHLIRMKGRGKEAKEPWLLVKGEDEHAVEEGGSHLVESELTSLLTGQTNKELEKGGVVRKDHAARQAVTSSTVKSTAKAARAKPALRAISKAKKALLPVFVEPSLATLVDVAPSGPEWLHEIKFDGYRLQARIDGNTVKLLTRKGLDWTSKFRAIAEALRAMKLGSALIDGEVVVETEAGLSSFSALQEAISNGQSEGMVFYAFDLLYLDGTSTAAAPLVERKTLLSTLFEDAPEGGTIRFAEHIETEGGAMLRHACRLGLEGIVSKRKDQPYRSGRAHYWLKTKCTDRQELVVAGFMPSTTAAKAIGSLILGTYENGDLIHVGRAGTGFTEAVARDIYKKLAPLKRTTHPFREKPSALASRNARWVEPELVAEVELRGWTADGQVRHAAFKGLREDKDPREVVRETPERAQPKQGIRAASKAKTKHTASTRAESIQADHFALTHPDRIFWPDIGLTKLGLAEFYAEISDWILPHIVNRPLSLLRCPNGIEGERFFQKHAWAGMDDAIQRHEMNGEELISIRDIDGLIALVQAGALEIHPWGSTLDKLEQPDRITFDLDPDEGLDWQDVVAAAFEVKDRLAALKLESFVKTSGGKGLHVAVPITPKRQWDEVKSFTKGFVERMAKDSPERYTASIAKRSRAGRIFVDYLRNGRGATAVAAYSTRARAGAPVSTPVAWDELRHGVRPSQFTAENFVRRIGVRMNNPWDGFDDVSSLRWKGENVRSE</sequence>
<keyword evidence="13" id="KW-0239">DNA-directed DNA polymerase</keyword>
<dbReference type="CDD" id="cd04862">
    <property type="entry name" value="PaeLigD_Pol_like"/>
    <property type="match status" value="1"/>
</dbReference>
<dbReference type="InterPro" id="IPR012310">
    <property type="entry name" value="DNA_ligase_ATP-dep_cent"/>
</dbReference>
<evidence type="ECO:0000256" key="10">
    <source>
        <dbReference type="ARBA" id="ARBA00022801"/>
    </source>
</evidence>
<comment type="cofactor">
    <cofactor evidence="1">
        <name>Mn(2+)</name>
        <dbReference type="ChEBI" id="CHEBI:29035"/>
    </cofactor>
</comment>
<dbReference type="InterPro" id="IPR014144">
    <property type="entry name" value="LigD_PE_domain"/>
</dbReference>
<reference evidence="23 24" key="1">
    <citation type="submission" date="2022-06" db="EMBL/GenBank/DDBJ databases">
        <title>Mesorhizobium sp. strain RP14 Genome sequencing and assembly.</title>
        <authorList>
            <person name="Kim I."/>
        </authorList>
    </citation>
    <scope>NUCLEOTIDE SEQUENCE [LARGE SCALE GENOMIC DNA]</scope>
    <source>
        <strain evidence="24">RP14(2022)</strain>
    </source>
</reference>
<evidence type="ECO:0000256" key="15">
    <source>
        <dbReference type="ARBA" id="ARBA00023172"/>
    </source>
</evidence>
<dbReference type="InterPro" id="IPR012309">
    <property type="entry name" value="DNA_ligase_ATP-dep_C"/>
</dbReference>
<evidence type="ECO:0000256" key="8">
    <source>
        <dbReference type="ARBA" id="ARBA00022741"/>
    </source>
</evidence>